<keyword evidence="1" id="KW-1133">Transmembrane helix</keyword>
<feature type="transmembrane region" description="Helical" evidence="1">
    <location>
        <begin position="356"/>
        <end position="376"/>
    </location>
</feature>
<dbReference type="Proteomes" id="UP000548867">
    <property type="component" value="Unassembled WGS sequence"/>
</dbReference>
<comment type="caution">
    <text evidence="2">The sequence shown here is derived from an EMBL/GenBank/DDBJ whole genome shotgun (WGS) entry which is preliminary data.</text>
</comment>
<evidence type="ECO:0000256" key="1">
    <source>
        <dbReference type="SAM" id="Phobius"/>
    </source>
</evidence>
<feature type="transmembrane region" description="Helical" evidence="1">
    <location>
        <begin position="546"/>
        <end position="568"/>
    </location>
</feature>
<dbReference type="EMBL" id="JACIDX010000018">
    <property type="protein sequence ID" value="MBB3957053.1"/>
    <property type="molecule type" value="Genomic_DNA"/>
</dbReference>
<accession>A0A7W6CMB8</accession>
<feature type="transmembrane region" description="Helical" evidence="1">
    <location>
        <begin position="198"/>
        <end position="219"/>
    </location>
</feature>
<evidence type="ECO:0000313" key="3">
    <source>
        <dbReference type="Proteomes" id="UP000548867"/>
    </source>
</evidence>
<proteinExistence type="predicted"/>
<keyword evidence="3" id="KW-1185">Reference proteome</keyword>
<keyword evidence="1" id="KW-0472">Membrane</keyword>
<reference evidence="2 3" key="1">
    <citation type="submission" date="2020-08" db="EMBL/GenBank/DDBJ databases">
        <title>Genomic Encyclopedia of Type Strains, Phase IV (KMG-IV): sequencing the most valuable type-strain genomes for metagenomic binning, comparative biology and taxonomic classification.</title>
        <authorList>
            <person name="Goeker M."/>
        </authorList>
    </citation>
    <scope>NUCLEOTIDE SEQUENCE [LARGE SCALE GENOMIC DNA]</scope>
    <source>
        <strain evidence="2 3">DSM 27057</strain>
    </source>
</reference>
<feature type="transmembrane region" description="Helical" evidence="1">
    <location>
        <begin position="108"/>
        <end position="128"/>
    </location>
</feature>
<organism evidence="2 3">
    <name type="scientific">Novosphingobium sediminicola</name>
    <dbReference type="NCBI Taxonomy" id="563162"/>
    <lineage>
        <taxon>Bacteria</taxon>
        <taxon>Pseudomonadati</taxon>
        <taxon>Pseudomonadota</taxon>
        <taxon>Alphaproteobacteria</taxon>
        <taxon>Sphingomonadales</taxon>
        <taxon>Sphingomonadaceae</taxon>
        <taxon>Novosphingobium</taxon>
    </lineage>
</organism>
<evidence type="ECO:0008006" key="4">
    <source>
        <dbReference type="Google" id="ProtNLM"/>
    </source>
</evidence>
<dbReference type="RefSeq" id="WP_183628013.1">
    <property type="nucleotide sequence ID" value="NZ_JACIDX010000018.1"/>
</dbReference>
<feature type="transmembrane region" description="Helical" evidence="1">
    <location>
        <begin position="231"/>
        <end position="251"/>
    </location>
</feature>
<feature type="transmembrane region" description="Helical" evidence="1">
    <location>
        <begin position="288"/>
        <end position="314"/>
    </location>
</feature>
<evidence type="ECO:0000313" key="2">
    <source>
        <dbReference type="EMBL" id="MBB3957053.1"/>
    </source>
</evidence>
<sequence>MKHSIPAPFFASKTYCVSLLAGLALLLLIPGLLLAAPFGTDGPVHIRWQIAFAHEIMDGHLFPRWLPGMNDGFGSPAFFFYPPLLQWVGALFTPLLPRDDQAIRRLALALWLLSWMGALGCQAWLRILGATPRAALLGAMLWLAAPYRAFVDTYQRSALAECASLCLLPWLGYCAVRVSRRVPGSWALHGLSIGALAYAHMPGMVIGYLFVTGHALALIMAENGLRARFEVAAALSSSALLGLALAAPMLLPALGLLDHIVDATAISGERNQPHNWLLFSSIPWIDHVAWIMTLGLVVVTVLIAVLMAPAAVLVHSARSRAVAWAMLATVGVVAVLNTSISMPFWELQTPVSRIQFPFRLLGASSLAVSILAALAYDHFRAAGETRRASLLCWLLAAMILGDLTAFAYQRLRPRVIFPLTIHQVMASNHDTSEYILGDLNEVVQRFSTQRALVVDGGGIAGITLGRMEGAGRRLSVSYHASRGAALALRQFGFTGWQCRIDRGEWTDARLYRFGSSPRSGTVPVCAIPGGTHRLEARLTMTMPERLGLWLGFASSVVLFIMLCQNIILHIMRHRQESEGGII</sequence>
<feature type="transmembrane region" description="Helical" evidence="1">
    <location>
        <begin position="321"/>
        <end position="344"/>
    </location>
</feature>
<keyword evidence="1" id="KW-0812">Transmembrane</keyword>
<feature type="transmembrane region" description="Helical" evidence="1">
    <location>
        <begin position="78"/>
        <end position="96"/>
    </location>
</feature>
<gene>
    <name evidence="2" type="ORF">GGR38_004026</name>
</gene>
<feature type="transmembrane region" description="Helical" evidence="1">
    <location>
        <begin position="388"/>
        <end position="408"/>
    </location>
</feature>
<dbReference type="AlphaFoldDB" id="A0A7W6CMB8"/>
<protein>
    <recommendedName>
        <fullName evidence="4">Membrane protein 6-pyruvoyl-tetrahydropterin synthase-related domain-containing protein</fullName>
    </recommendedName>
</protein>
<name>A0A7W6CMB8_9SPHN</name>